<evidence type="ECO:0000313" key="4">
    <source>
        <dbReference type="Proteomes" id="UP000663870"/>
    </source>
</evidence>
<name>A0A814FSN5_9BILA</name>
<evidence type="ECO:0000256" key="1">
    <source>
        <dbReference type="SAM" id="Coils"/>
    </source>
</evidence>
<keyword evidence="1" id="KW-0175">Coiled coil</keyword>
<dbReference type="AlphaFoldDB" id="A0A814FSN5"/>
<evidence type="ECO:0000313" key="3">
    <source>
        <dbReference type="EMBL" id="CAF0984450.1"/>
    </source>
</evidence>
<feature type="region of interest" description="Disordered" evidence="2">
    <location>
        <begin position="198"/>
        <end position="220"/>
    </location>
</feature>
<proteinExistence type="predicted"/>
<gene>
    <name evidence="3" type="ORF">JXQ802_LOCUS13352</name>
</gene>
<dbReference type="Proteomes" id="UP000663870">
    <property type="component" value="Unassembled WGS sequence"/>
</dbReference>
<dbReference type="EMBL" id="CAJNOL010000286">
    <property type="protein sequence ID" value="CAF0984450.1"/>
    <property type="molecule type" value="Genomic_DNA"/>
</dbReference>
<reference evidence="3" key="1">
    <citation type="submission" date="2021-02" db="EMBL/GenBank/DDBJ databases">
        <authorList>
            <person name="Nowell W R."/>
        </authorList>
    </citation>
    <scope>NUCLEOTIDE SEQUENCE</scope>
</reference>
<feature type="coiled-coil region" evidence="1">
    <location>
        <begin position="130"/>
        <end position="167"/>
    </location>
</feature>
<protein>
    <submittedName>
        <fullName evidence="3">Uncharacterized protein</fullName>
    </submittedName>
</protein>
<organism evidence="3 4">
    <name type="scientific">Rotaria sordida</name>
    <dbReference type="NCBI Taxonomy" id="392033"/>
    <lineage>
        <taxon>Eukaryota</taxon>
        <taxon>Metazoa</taxon>
        <taxon>Spiralia</taxon>
        <taxon>Gnathifera</taxon>
        <taxon>Rotifera</taxon>
        <taxon>Eurotatoria</taxon>
        <taxon>Bdelloidea</taxon>
        <taxon>Philodinida</taxon>
        <taxon>Philodinidae</taxon>
        <taxon>Rotaria</taxon>
    </lineage>
</organism>
<sequence length="305" mass="35622">MASARNLCQHSDIDGNQCTSNDYILCPHCQLQLCLKHLNYHQDLLRQDLYFLSDNINHVRFNLDNLIFDSTNHRQELFQKLDDWYNEQINSINKIYNDKKQQLQILCLQAYIEFDTYKIKKDKQLKNNLIKQFKKVLKQKQINIDDLNEMKNKLDDIERGLDELKQLLIDIYPDNTTMDIHIIKRRYVEATKSTFNDDDDDNDNLWDTDDEDEFDDRTKSSDDIENFEKLTNSTQDLLPLSNIISLSSSSISSPSVISSCSSSSSNTITKKAPLKFIIKRLQQPPTSTKIKYELHTIPTSSALRT</sequence>
<keyword evidence="4" id="KW-1185">Reference proteome</keyword>
<evidence type="ECO:0000256" key="2">
    <source>
        <dbReference type="SAM" id="MobiDB-lite"/>
    </source>
</evidence>
<feature type="compositionally biased region" description="Acidic residues" evidence="2">
    <location>
        <begin position="198"/>
        <end position="215"/>
    </location>
</feature>
<accession>A0A814FSN5</accession>
<comment type="caution">
    <text evidence="3">The sequence shown here is derived from an EMBL/GenBank/DDBJ whole genome shotgun (WGS) entry which is preliminary data.</text>
</comment>